<protein>
    <submittedName>
        <fullName evidence="1">Uncharacterized protein</fullName>
    </submittedName>
</protein>
<dbReference type="AlphaFoldDB" id="A0A1Y1ZVT3"/>
<name>A0A1Y1ZVT3_9PLEO</name>
<dbReference type="Proteomes" id="UP000193144">
    <property type="component" value="Unassembled WGS sequence"/>
</dbReference>
<evidence type="ECO:0000313" key="1">
    <source>
        <dbReference type="EMBL" id="ORY14328.1"/>
    </source>
</evidence>
<keyword evidence="2" id="KW-1185">Reference proteome</keyword>
<evidence type="ECO:0000313" key="2">
    <source>
        <dbReference type="Proteomes" id="UP000193144"/>
    </source>
</evidence>
<comment type="caution">
    <text evidence="1">The sequence shown here is derived from an EMBL/GenBank/DDBJ whole genome shotgun (WGS) entry which is preliminary data.</text>
</comment>
<accession>A0A1Y1ZVT3</accession>
<sequence>MPPDILTTSLDTSVKTFQLVQSSNNSHESQLGIQQANIRGQVAGFVDHNDHGFYEFDNMLWFSITNNGAWNVTSARFRAYSVHSLQADKNKDFKEWIPGSFMDPHMLVRQSTPALNISNDRISKPWYYVADALFQISPETMKQILDQRNQFFNLVPNLNQFGDDEKTLVIRKEEIMSL</sequence>
<dbReference type="EMBL" id="MCFA01000034">
    <property type="protein sequence ID" value="ORY14328.1"/>
    <property type="molecule type" value="Genomic_DNA"/>
</dbReference>
<organism evidence="1 2">
    <name type="scientific">Clohesyomyces aquaticus</name>
    <dbReference type="NCBI Taxonomy" id="1231657"/>
    <lineage>
        <taxon>Eukaryota</taxon>
        <taxon>Fungi</taxon>
        <taxon>Dikarya</taxon>
        <taxon>Ascomycota</taxon>
        <taxon>Pezizomycotina</taxon>
        <taxon>Dothideomycetes</taxon>
        <taxon>Pleosporomycetidae</taxon>
        <taxon>Pleosporales</taxon>
        <taxon>Lindgomycetaceae</taxon>
        <taxon>Clohesyomyces</taxon>
    </lineage>
</organism>
<proteinExistence type="predicted"/>
<gene>
    <name evidence="1" type="ORF">BCR34DRAFT_599308</name>
</gene>
<reference evidence="1 2" key="1">
    <citation type="submission" date="2016-07" db="EMBL/GenBank/DDBJ databases">
        <title>Pervasive Adenine N6-methylation of Active Genes in Fungi.</title>
        <authorList>
            <consortium name="DOE Joint Genome Institute"/>
            <person name="Mondo S.J."/>
            <person name="Dannebaum R.O."/>
            <person name="Kuo R.C."/>
            <person name="Labutti K."/>
            <person name="Haridas S."/>
            <person name="Kuo A."/>
            <person name="Salamov A."/>
            <person name="Ahrendt S.R."/>
            <person name="Lipzen A."/>
            <person name="Sullivan W."/>
            <person name="Andreopoulos W.B."/>
            <person name="Clum A."/>
            <person name="Lindquist E."/>
            <person name="Daum C."/>
            <person name="Ramamoorthy G.K."/>
            <person name="Gryganskyi A."/>
            <person name="Culley D."/>
            <person name="Magnuson J.K."/>
            <person name="James T.Y."/>
            <person name="O'Malley M.A."/>
            <person name="Stajich J.E."/>
            <person name="Spatafora J.W."/>
            <person name="Visel A."/>
            <person name="Grigoriev I.V."/>
        </authorList>
    </citation>
    <scope>NUCLEOTIDE SEQUENCE [LARGE SCALE GENOMIC DNA]</scope>
    <source>
        <strain evidence="1 2">CBS 115471</strain>
    </source>
</reference>